<evidence type="ECO:0000313" key="1">
    <source>
        <dbReference type="EMBL" id="KKM60251.1"/>
    </source>
</evidence>
<reference evidence="1" key="1">
    <citation type="journal article" date="2015" name="Nature">
        <title>Complex archaea that bridge the gap between prokaryotes and eukaryotes.</title>
        <authorList>
            <person name="Spang A."/>
            <person name="Saw J.H."/>
            <person name="Jorgensen S.L."/>
            <person name="Zaremba-Niedzwiedzka K."/>
            <person name="Martijn J."/>
            <person name="Lind A.E."/>
            <person name="van Eijk R."/>
            <person name="Schleper C."/>
            <person name="Guy L."/>
            <person name="Ettema T.J."/>
        </authorList>
    </citation>
    <scope>NUCLEOTIDE SEQUENCE</scope>
</reference>
<proteinExistence type="predicted"/>
<dbReference type="EMBL" id="LAZR01011715">
    <property type="protein sequence ID" value="KKM60251.1"/>
    <property type="molecule type" value="Genomic_DNA"/>
</dbReference>
<name>A0A0F9JD80_9ZZZZ</name>
<sequence length="133" mass="16013">MRILNFQKKWPKLNNSLLFTSFRYDRRDKDWQVEEVVKVCYRTRFPDREELGVARIIRIDERDMSKRWSPYATHLRPNTEDTIPPWEAAEDGFYGMHGSGNVEKMREFIRQPGRGDIVNKLTLYWIERFNGKG</sequence>
<dbReference type="AlphaFoldDB" id="A0A0F9JD80"/>
<protein>
    <submittedName>
        <fullName evidence="1">Uncharacterized protein</fullName>
    </submittedName>
</protein>
<gene>
    <name evidence="1" type="ORF">LCGC14_1543780</name>
</gene>
<accession>A0A0F9JD80</accession>
<comment type="caution">
    <text evidence="1">The sequence shown here is derived from an EMBL/GenBank/DDBJ whole genome shotgun (WGS) entry which is preliminary data.</text>
</comment>
<organism evidence="1">
    <name type="scientific">marine sediment metagenome</name>
    <dbReference type="NCBI Taxonomy" id="412755"/>
    <lineage>
        <taxon>unclassified sequences</taxon>
        <taxon>metagenomes</taxon>
        <taxon>ecological metagenomes</taxon>
    </lineage>
</organism>